<evidence type="ECO:0000256" key="5">
    <source>
        <dbReference type="ARBA" id="ARBA00022840"/>
    </source>
</evidence>
<feature type="region of interest" description="Disordered" evidence="7">
    <location>
        <begin position="500"/>
        <end position="525"/>
    </location>
</feature>
<dbReference type="Gene3D" id="3.30.200.110">
    <property type="entry name" value="Inositol-pentakisphosphate 2-kinase, N-lobe"/>
    <property type="match status" value="1"/>
</dbReference>
<dbReference type="PANTHER" id="PTHR14456:SF2">
    <property type="entry name" value="INOSITOL-PENTAKISPHOSPHATE 2-KINASE"/>
    <property type="match status" value="1"/>
</dbReference>
<gene>
    <name evidence="9" type="ORF">OEZ85_013479</name>
</gene>
<evidence type="ECO:0000256" key="1">
    <source>
        <dbReference type="ARBA" id="ARBA00012023"/>
    </source>
</evidence>
<dbReference type="InterPro" id="IPR011944">
    <property type="entry name" value="Steroid_delta5-4_isomerase"/>
</dbReference>
<dbReference type="EMBL" id="CP126224">
    <property type="protein sequence ID" value="WIA23803.1"/>
    <property type="molecule type" value="Genomic_DNA"/>
</dbReference>
<protein>
    <recommendedName>
        <fullName evidence="1">inositol-pentakisphosphate 2-kinase</fullName>
        <ecNumber evidence="1">2.7.1.158</ecNumber>
    </recommendedName>
    <alternativeName>
        <fullName evidence="6">Ins(1,3,4,5,6)P5 2-kinase</fullName>
    </alternativeName>
</protein>
<dbReference type="Pfam" id="PF08332">
    <property type="entry name" value="CaMKII_AD"/>
    <property type="match status" value="2"/>
</dbReference>
<feature type="compositionally biased region" description="Basic and acidic residues" evidence="7">
    <location>
        <begin position="413"/>
        <end position="422"/>
    </location>
</feature>
<dbReference type="EC" id="2.7.1.158" evidence="1"/>
<feature type="compositionally biased region" description="Basic and acidic residues" evidence="7">
    <location>
        <begin position="442"/>
        <end position="454"/>
    </location>
</feature>
<evidence type="ECO:0000256" key="7">
    <source>
        <dbReference type="SAM" id="MobiDB-lite"/>
    </source>
</evidence>
<evidence type="ECO:0000259" key="8">
    <source>
        <dbReference type="Pfam" id="PF08332"/>
    </source>
</evidence>
<evidence type="ECO:0000256" key="6">
    <source>
        <dbReference type="ARBA" id="ARBA00029574"/>
    </source>
</evidence>
<feature type="domain" description="Calcium/calmodulin-dependent protein kinase II association-domain" evidence="8">
    <location>
        <begin position="774"/>
        <end position="894"/>
    </location>
</feature>
<dbReference type="PANTHER" id="PTHR14456">
    <property type="entry name" value="INOSITOL POLYPHOSPHATE KINASE 1"/>
    <property type="match status" value="1"/>
</dbReference>
<evidence type="ECO:0000256" key="3">
    <source>
        <dbReference type="ARBA" id="ARBA00022741"/>
    </source>
</evidence>
<feature type="compositionally biased region" description="Low complexity" evidence="7">
    <location>
        <begin position="507"/>
        <end position="517"/>
    </location>
</feature>
<dbReference type="NCBIfam" id="TIGR02246">
    <property type="entry name" value="SgcJ/EcaC family oxidoreductase"/>
    <property type="match status" value="2"/>
</dbReference>
<proteinExistence type="predicted"/>
<dbReference type="InterPro" id="IPR013543">
    <property type="entry name" value="Ca/CaM-dep_prot_kinase-assoc"/>
</dbReference>
<dbReference type="InterPro" id="IPR043001">
    <property type="entry name" value="IP5_2-K_N_lobe"/>
</dbReference>
<dbReference type="Proteomes" id="UP001244341">
    <property type="component" value="Chromosome 17b"/>
</dbReference>
<feature type="domain" description="Calcium/calmodulin-dependent protein kinase II association-domain" evidence="8">
    <location>
        <begin position="644"/>
        <end position="767"/>
    </location>
</feature>
<keyword evidence="2" id="KW-0808">Transferase</keyword>
<accession>A0ABY8UQE4</accession>
<dbReference type="CDD" id="cd00531">
    <property type="entry name" value="NTF2_like"/>
    <property type="match status" value="2"/>
</dbReference>
<reference evidence="9 10" key="1">
    <citation type="submission" date="2023-05" db="EMBL/GenBank/DDBJ databases">
        <title>A 100% complete, gapless, phased diploid assembly of the Scenedesmus obliquus UTEX 3031 genome.</title>
        <authorList>
            <person name="Biondi T.C."/>
            <person name="Hanschen E.R."/>
            <person name="Kwon T."/>
            <person name="Eng W."/>
            <person name="Kruse C.P.S."/>
            <person name="Koehler S.I."/>
            <person name="Kunde Y."/>
            <person name="Gleasner C.D."/>
            <person name="You Mak K.T."/>
            <person name="Polle J."/>
            <person name="Hovde B.T."/>
            <person name="Starkenburg S.R."/>
        </authorList>
    </citation>
    <scope>NUCLEOTIDE SEQUENCE [LARGE SCALE GENOMIC DNA]</scope>
    <source>
        <strain evidence="9 10">DOE0152z</strain>
    </source>
</reference>
<feature type="region of interest" description="Disordered" evidence="7">
    <location>
        <begin position="407"/>
        <end position="465"/>
    </location>
</feature>
<evidence type="ECO:0000313" key="9">
    <source>
        <dbReference type="EMBL" id="WIA23803.1"/>
    </source>
</evidence>
<evidence type="ECO:0000256" key="4">
    <source>
        <dbReference type="ARBA" id="ARBA00022777"/>
    </source>
</evidence>
<dbReference type="InterPro" id="IPR009286">
    <property type="entry name" value="Ins_P5_2-kin"/>
</dbReference>
<dbReference type="Pfam" id="PF06090">
    <property type="entry name" value="Ins_P5_2-kin"/>
    <property type="match status" value="1"/>
</dbReference>
<keyword evidence="4" id="KW-0418">Kinase</keyword>
<dbReference type="Gene3D" id="3.10.450.50">
    <property type="match status" value="2"/>
</dbReference>
<keyword evidence="3" id="KW-0547">Nucleotide-binding</keyword>
<keyword evidence="10" id="KW-1185">Reference proteome</keyword>
<organism evidence="9 10">
    <name type="scientific">Tetradesmus obliquus</name>
    <name type="common">Green alga</name>
    <name type="synonym">Acutodesmus obliquus</name>
    <dbReference type="NCBI Taxonomy" id="3088"/>
    <lineage>
        <taxon>Eukaryota</taxon>
        <taxon>Viridiplantae</taxon>
        <taxon>Chlorophyta</taxon>
        <taxon>core chlorophytes</taxon>
        <taxon>Chlorophyceae</taxon>
        <taxon>CS clade</taxon>
        <taxon>Sphaeropleales</taxon>
        <taxon>Scenedesmaceae</taxon>
        <taxon>Tetradesmus</taxon>
    </lineage>
</organism>
<evidence type="ECO:0000313" key="10">
    <source>
        <dbReference type="Proteomes" id="UP001244341"/>
    </source>
</evidence>
<keyword evidence="5" id="KW-0067">ATP-binding</keyword>
<evidence type="ECO:0000256" key="2">
    <source>
        <dbReference type="ARBA" id="ARBA00022679"/>
    </source>
</evidence>
<sequence length="896" mass="93075">MSGCSCAAAALQRSSSSEWHLKGEGNANLVLAYTGSDPCLEGKVLRLRKVKAAAILQQQQQQTPGAKGDCTGQQRPQQQQASGSDKGPAAAAAAATAAESAAAAAADAAAAAAAVAALEAEVWQPVIPQWQQLDAMQRELAFVEAVLAPALPGCCRLAIAEAQRVQLPSQLLPVQQQQQPERLPQQLLPAQQQQLPQLPPEQQQQQGSWRVAAGEVALLLPDVTLLDAAAVPAGFRRVGPCVCVEVKPKAGFMPGGGSAVAAGSIKRRLPRFTMHQLLKHLKGKSPDMSRYNPLDLFGTAASHTSNNSGSAHGGSGSSSAGDAPAAAAAAAAAAALPASCGEVLARQQAALAALLECPYNNLKVFVDGSLIYGGKADVAVSTAAAAAARDASATAPTAAAAAAAAAQAEAAPDNERKVEQHRTAVPADMPDAGSSSSSNVRTVKEQIPAKDSRLKGIVRSKAPRPATMIRSSTRLLACQGFLANGTVLGSCRSATEALHNAAGQPANSNPNSSSSNSRSRRPRSSCDALLMRHSPATGSSSSSSSSSGAAWFGAGSIGGGGGGAFVAQGNKIGWLAGPSGASNAAWSCSGSVRSIFGVAAKPAEQQQEAEPSAPAVGETPLDLDIGGEGGYFDHDEAHAGLAEREAIAALFDTWNAALATKDPAAVADLYGHDAVLLPTVSNEVRTTRAGIVDYFSNFLKLSPQGKVDQSTIRLLSPDVALHSGVYSFTLNPAEGETKIVQARFTFLYRKYGNGHWRIAEHHSSAMPEAKPAGVEEMFDKWNEALQTGNPEVVADLYAPDGVLLPTVSNQVRTCRQGIIDYFSNFLKLKPHGTINSSVLREVSPGVAISSGVYTFKLTTPESGETRHVRARYTFIYRQIDGRWFIAEHHSSAMPEA</sequence>
<dbReference type="InterPro" id="IPR032710">
    <property type="entry name" value="NTF2-like_dom_sf"/>
</dbReference>
<feature type="region of interest" description="Disordered" evidence="7">
    <location>
        <begin position="60"/>
        <end position="87"/>
    </location>
</feature>
<dbReference type="SUPFAM" id="SSF54427">
    <property type="entry name" value="NTF2-like"/>
    <property type="match status" value="2"/>
</dbReference>
<name>A0ABY8UQE4_TETOB</name>